<dbReference type="RefSeq" id="WP_191169905.1">
    <property type="nucleotide sequence ID" value="NZ_JACXZS010000001.1"/>
</dbReference>
<dbReference type="EMBL" id="JACXZS010000001">
    <property type="protein sequence ID" value="MBD3940260.1"/>
    <property type="molecule type" value="Genomic_DNA"/>
</dbReference>
<organism evidence="2 3">
    <name type="scientific">Microbacterium helvum</name>
    <dbReference type="NCBI Taxonomy" id="2773713"/>
    <lineage>
        <taxon>Bacteria</taxon>
        <taxon>Bacillati</taxon>
        <taxon>Actinomycetota</taxon>
        <taxon>Actinomycetes</taxon>
        <taxon>Micrococcales</taxon>
        <taxon>Microbacteriaceae</taxon>
        <taxon>Microbacterium</taxon>
    </lineage>
</organism>
<sequence>MSNLQVRDVPEDVHRVLKARAAASGRSLSEYVLEIIQREAERPTLDELLDRVRVRGSVDLGDAAQKILRAERDAA</sequence>
<dbReference type="SUPFAM" id="SSF47598">
    <property type="entry name" value="Ribbon-helix-helix"/>
    <property type="match status" value="1"/>
</dbReference>
<dbReference type="Proteomes" id="UP000598426">
    <property type="component" value="Unassembled WGS sequence"/>
</dbReference>
<evidence type="ECO:0000259" key="1">
    <source>
        <dbReference type="Pfam" id="PF22513"/>
    </source>
</evidence>
<comment type="caution">
    <text evidence="2">The sequence shown here is derived from an EMBL/GenBank/DDBJ whole genome shotgun (WGS) entry which is preliminary data.</text>
</comment>
<evidence type="ECO:0000313" key="2">
    <source>
        <dbReference type="EMBL" id="MBD3940260.1"/>
    </source>
</evidence>
<dbReference type="InterPro" id="IPR010985">
    <property type="entry name" value="Ribbon_hlx_hlx"/>
</dbReference>
<dbReference type="InterPro" id="IPR053853">
    <property type="entry name" value="FitA-like_RHH"/>
</dbReference>
<protein>
    <recommendedName>
        <fullName evidence="1">Antitoxin FitA-like ribbon-helix-helix domain-containing protein</fullName>
    </recommendedName>
</protein>
<gene>
    <name evidence="2" type="ORF">IF188_00920</name>
</gene>
<feature type="domain" description="Antitoxin FitA-like ribbon-helix-helix" evidence="1">
    <location>
        <begin position="3"/>
        <end position="39"/>
    </location>
</feature>
<accession>A0ABR8NHU7</accession>
<evidence type="ECO:0000313" key="3">
    <source>
        <dbReference type="Proteomes" id="UP000598426"/>
    </source>
</evidence>
<keyword evidence="3" id="KW-1185">Reference proteome</keyword>
<reference evidence="2 3" key="1">
    <citation type="submission" date="2020-09" db="EMBL/GenBank/DDBJ databases">
        <title>Isolation and identification of active actinomycetes.</title>
        <authorList>
            <person name="Li X."/>
        </authorList>
    </citation>
    <scope>NUCLEOTIDE SEQUENCE [LARGE SCALE GENOMIC DNA]</scope>
    <source>
        <strain evidence="2 3">NEAU-LLC</strain>
    </source>
</reference>
<dbReference type="InterPro" id="IPR038296">
    <property type="entry name" value="ParD_sf"/>
</dbReference>
<proteinExistence type="predicted"/>
<dbReference type="Gene3D" id="6.10.180.10">
    <property type="entry name" value="Antitoxin ParD"/>
    <property type="match status" value="1"/>
</dbReference>
<name>A0ABR8NHU7_9MICO</name>
<dbReference type="Pfam" id="PF22513">
    <property type="entry name" value="FitA-like_RHH"/>
    <property type="match status" value="1"/>
</dbReference>